<dbReference type="FunFam" id="3.60.40.10:FF:000005">
    <property type="entry name" value="Serine/threonine protein phosphatase"/>
    <property type="match status" value="1"/>
</dbReference>
<evidence type="ECO:0000256" key="8">
    <source>
        <dbReference type="ARBA" id="ARBA00022840"/>
    </source>
</evidence>
<dbReference type="SMART" id="SM00091">
    <property type="entry name" value="PAS"/>
    <property type="match status" value="1"/>
</dbReference>
<feature type="region of interest" description="Disordered" evidence="16">
    <location>
        <begin position="795"/>
        <end position="819"/>
    </location>
</feature>
<organism evidence="18 19">
    <name type="scientific">Streptomyces wuyuanensis</name>
    <dbReference type="NCBI Taxonomy" id="1196353"/>
    <lineage>
        <taxon>Bacteria</taxon>
        <taxon>Bacillati</taxon>
        <taxon>Actinomycetota</taxon>
        <taxon>Actinomycetes</taxon>
        <taxon>Kitasatosporales</taxon>
        <taxon>Streptomycetaceae</taxon>
        <taxon>Streptomyces</taxon>
    </lineage>
</organism>
<dbReference type="InterPro" id="IPR036890">
    <property type="entry name" value="HATPase_C_sf"/>
</dbReference>
<comment type="catalytic activity">
    <reaction evidence="12">
        <text>O-phospho-L-seryl-[protein] + H2O = L-seryl-[protein] + phosphate</text>
        <dbReference type="Rhea" id="RHEA:20629"/>
        <dbReference type="Rhea" id="RHEA-COMP:9863"/>
        <dbReference type="Rhea" id="RHEA-COMP:11604"/>
        <dbReference type="ChEBI" id="CHEBI:15377"/>
        <dbReference type="ChEBI" id="CHEBI:29999"/>
        <dbReference type="ChEBI" id="CHEBI:43474"/>
        <dbReference type="ChEBI" id="CHEBI:83421"/>
        <dbReference type="EC" id="3.1.3.16"/>
    </reaction>
</comment>
<dbReference type="InterPro" id="IPR003594">
    <property type="entry name" value="HATPase_dom"/>
</dbReference>
<dbReference type="RefSeq" id="WP_093661810.1">
    <property type="nucleotide sequence ID" value="NZ_FNHI01000031.1"/>
</dbReference>
<keyword evidence="4" id="KW-0479">Metal-binding</keyword>
<dbReference type="InterPro" id="IPR029016">
    <property type="entry name" value="GAF-like_dom_sf"/>
</dbReference>
<dbReference type="GO" id="GO:0006355">
    <property type="term" value="P:regulation of DNA-templated transcription"/>
    <property type="evidence" value="ECO:0007669"/>
    <property type="project" value="InterPro"/>
</dbReference>
<dbReference type="SMART" id="SM00065">
    <property type="entry name" value="GAF"/>
    <property type="match status" value="1"/>
</dbReference>
<evidence type="ECO:0000256" key="4">
    <source>
        <dbReference type="ARBA" id="ARBA00022723"/>
    </source>
</evidence>
<dbReference type="OrthoDB" id="118142at2"/>
<dbReference type="SUPFAM" id="SSF55785">
    <property type="entry name" value="PYP-like sensor domain (PAS domain)"/>
    <property type="match status" value="1"/>
</dbReference>
<keyword evidence="3" id="KW-0808">Transferase</keyword>
<keyword evidence="5" id="KW-0547">Nucleotide-binding</keyword>
<dbReference type="STRING" id="1196353.SAMN05444921_13162"/>
<dbReference type="Gene3D" id="3.60.40.10">
    <property type="entry name" value="PPM-type phosphatase domain"/>
    <property type="match status" value="1"/>
</dbReference>
<keyword evidence="11" id="KW-0464">Manganese</keyword>
<sequence>MGRFPHAANVDFHSPLDPSKAATAVLDDQGRIVGWGPSAQRLLGHSAEEALGQSATRLLETSSGLRLSALCKAHQSRSVVMDLRHRDGRTVRAAVTISPLSHRSGAAAVVMAAELDTLRSWEAQLAMLQGLATESPVGLTIFDTERRVVWGNVSTDLELGGIAQYTGRSAADLFPEGEFISRHHPPDEDQVMDHVLSTGEPIIGMHYRGRAPADPVREHVWSCSYHRLVDARGEPLGLFEESLDITDQYRAQERLSLLVRAGKRVGASLDVRRTAAELADVAVPQLADEVLVDLPPAVIEGRQPPTRSAPGHGLLRMHGRTPEEFRTSPVSYAPSSPQAMSLATGRCVVGDTPPEPADEAGTAAASRSCLFVPLLTREAVLGLATFRRTSNPDPFGPEEQTLAMELAERAAVGIDNARQYTSQHAAALVLQRSLLPRHLPQQSAVDVAYRYLPADSRVGVGGDWFDVIPLSGARVGLTVGDVVGHGMHAAATMGRLRATVRTLALLDLDPAELLTRLDDLVAQESEPDGDDGLSGGAMVVTCLYAIYDPVSGRCVWASAGHPPPMVADASGSVAASPLTPGPPLGLGVLPYENVELDLSDGSVVAFFTDGVVEDRGQDIDSGIDRLAEVLTWQRCPLEELCDRALSALPPGPQVDDATLLLVRTRRLDARQVADLELPSDPAMVARARTLTERQLGTWGLSELSFTAELVVSELVTNGIRHATGPVVLRLIRDRCLLCEVSDSAHTAPHLRRARRDDEGGRGLFLVAQMSQRWGTRYTSSGKTIWAELAIPKGLERDHEQEQDASSNAARGSQRLAGHA</sequence>
<dbReference type="Pfam" id="PF13185">
    <property type="entry name" value="GAF_2"/>
    <property type="match status" value="1"/>
</dbReference>
<dbReference type="GO" id="GO:0016301">
    <property type="term" value="F:kinase activity"/>
    <property type="evidence" value="ECO:0007669"/>
    <property type="project" value="UniProtKB-KW"/>
</dbReference>
<dbReference type="Gene3D" id="3.30.565.10">
    <property type="entry name" value="Histidine kinase-like ATPase, C-terminal domain"/>
    <property type="match status" value="1"/>
</dbReference>
<comment type="function">
    <text evidence="13">Primarily acts as an independent SigF regulator that is sensitive to the osmosensory signal, mediating the cross talk of PknD with the SigF regulon. Possesses both phosphatase and kinase activities. The kinase domain functions as a classic anti-sigma factor-like kinase to phosphorylate the anti-anti-sigma factor domain at the canonical regulatory site, and the phosphatase domain antagonizes this activity.</text>
</comment>
<keyword evidence="9" id="KW-0460">Magnesium</keyword>
<dbReference type="InterPro" id="IPR003018">
    <property type="entry name" value="GAF"/>
</dbReference>
<protein>
    <recommendedName>
        <fullName evidence="1">protein-serine/threonine phosphatase</fullName>
        <ecNumber evidence="1">3.1.3.16</ecNumber>
    </recommendedName>
    <alternativeName>
        <fullName evidence="15">Protein-serine/threonine phosphatase</fullName>
    </alternativeName>
    <alternativeName>
        <fullName evidence="14">Serine/threonine-protein kinase</fullName>
    </alternativeName>
</protein>
<dbReference type="CDD" id="cd16936">
    <property type="entry name" value="HATPase_RsbW-like"/>
    <property type="match status" value="1"/>
</dbReference>
<dbReference type="GeneID" id="40833962"/>
<keyword evidence="10" id="KW-0904">Protein phosphatase</keyword>
<dbReference type="InterPro" id="IPR000014">
    <property type="entry name" value="PAS"/>
</dbReference>
<keyword evidence="6" id="KW-0418">Kinase</keyword>
<evidence type="ECO:0000256" key="3">
    <source>
        <dbReference type="ARBA" id="ARBA00022679"/>
    </source>
</evidence>
<evidence type="ECO:0000256" key="5">
    <source>
        <dbReference type="ARBA" id="ARBA00022741"/>
    </source>
</evidence>
<evidence type="ECO:0000256" key="14">
    <source>
        <dbReference type="ARBA" id="ARBA00075117"/>
    </source>
</evidence>
<dbReference type="SUPFAM" id="SSF81606">
    <property type="entry name" value="PP2C-like"/>
    <property type="match status" value="1"/>
</dbReference>
<evidence type="ECO:0000256" key="6">
    <source>
        <dbReference type="ARBA" id="ARBA00022777"/>
    </source>
</evidence>
<keyword evidence="2" id="KW-0597">Phosphoprotein</keyword>
<evidence type="ECO:0000256" key="2">
    <source>
        <dbReference type="ARBA" id="ARBA00022553"/>
    </source>
</evidence>
<dbReference type="Proteomes" id="UP000199063">
    <property type="component" value="Unassembled WGS sequence"/>
</dbReference>
<accession>A0A1H0CWN3</accession>
<gene>
    <name evidence="18" type="ORF">SAMN05444921_13162</name>
</gene>
<dbReference type="InterPro" id="IPR036457">
    <property type="entry name" value="PPM-type-like_dom_sf"/>
</dbReference>
<dbReference type="Pfam" id="PF13581">
    <property type="entry name" value="HATPase_c_2"/>
    <property type="match status" value="1"/>
</dbReference>
<feature type="domain" description="PAS" evidence="17">
    <location>
        <begin position="16"/>
        <end position="60"/>
    </location>
</feature>
<evidence type="ECO:0000256" key="11">
    <source>
        <dbReference type="ARBA" id="ARBA00023211"/>
    </source>
</evidence>
<dbReference type="PANTHER" id="PTHR43156">
    <property type="entry name" value="STAGE II SPORULATION PROTEIN E-RELATED"/>
    <property type="match status" value="1"/>
</dbReference>
<evidence type="ECO:0000313" key="19">
    <source>
        <dbReference type="Proteomes" id="UP000199063"/>
    </source>
</evidence>
<dbReference type="Pfam" id="PF07228">
    <property type="entry name" value="SpoIIE"/>
    <property type="match status" value="1"/>
</dbReference>
<keyword evidence="7" id="KW-0378">Hydrolase</keyword>
<dbReference type="InterPro" id="IPR035965">
    <property type="entry name" value="PAS-like_dom_sf"/>
</dbReference>
<keyword evidence="8" id="KW-0067">ATP-binding</keyword>
<reference evidence="19" key="1">
    <citation type="submission" date="2016-10" db="EMBL/GenBank/DDBJ databases">
        <authorList>
            <person name="Varghese N."/>
            <person name="Submissions S."/>
        </authorList>
    </citation>
    <scope>NUCLEOTIDE SEQUENCE [LARGE SCALE GENOMIC DNA]</scope>
    <source>
        <strain evidence="19">CGMCC 4.7042</strain>
    </source>
</reference>
<dbReference type="SUPFAM" id="SSF55781">
    <property type="entry name" value="GAF domain-like"/>
    <property type="match status" value="1"/>
</dbReference>
<name>A0A1H0CWN3_9ACTN</name>
<dbReference type="GO" id="GO:0046872">
    <property type="term" value="F:metal ion binding"/>
    <property type="evidence" value="ECO:0007669"/>
    <property type="project" value="UniProtKB-KW"/>
</dbReference>
<dbReference type="EC" id="3.1.3.16" evidence="1"/>
<evidence type="ECO:0000256" key="13">
    <source>
        <dbReference type="ARBA" id="ARBA00056274"/>
    </source>
</evidence>
<evidence type="ECO:0000256" key="9">
    <source>
        <dbReference type="ARBA" id="ARBA00022842"/>
    </source>
</evidence>
<dbReference type="Pfam" id="PF00989">
    <property type="entry name" value="PAS"/>
    <property type="match status" value="1"/>
</dbReference>
<evidence type="ECO:0000259" key="17">
    <source>
        <dbReference type="PROSITE" id="PS50112"/>
    </source>
</evidence>
<dbReference type="CDD" id="cd00130">
    <property type="entry name" value="PAS"/>
    <property type="match status" value="1"/>
</dbReference>
<evidence type="ECO:0000313" key="18">
    <source>
        <dbReference type="EMBL" id="SDN62320.1"/>
    </source>
</evidence>
<dbReference type="AlphaFoldDB" id="A0A1H0CWN3"/>
<evidence type="ECO:0000256" key="15">
    <source>
        <dbReference type="ARBA" id="ARBA00081350"/>
    </source>
</evidence>
<dbReference type="SUPFAM" id="SSF55874">
    <property type="entry name" value="ATPase domain of HSP90 chaperone/DNA topoisomerase II/histidine kinase"/>
    <property type="match status" value="1"/>
</dbReference>
<dbReference type="InterPro" id="IPR052016">
    <property type="entry name" value="Bact_Sigma-Reg"/>
</dbReference>
<keyword evidence="19" id="KW-1185">Reference proteome</keyword>
<dbReference type="SMART" id="SM00331">
    <property type="entry name" value="PP2C_SIG"/>
    <property type="match status" value="1"/>
</dbReference>
<dbReference type="Gene3D" id="3.30.450.20">
    <property type="entry name" value="PAS domain"/>
    <property type="match status" value="2"/>
</dbReference>
<evidence type="ECO:0000256" key="12">
    <source>
        <dbReference type="ARBA" id="ARBA00047761"/>
    </source>
</evidence>
<proteinExistence type="predicted"/>
<dbReference type="GO" id="GO:0004722">
    <property type="term" value="F:protein serine/threonine phosphatase activity"/>
    <property type="evidence" value="ECO:0007669"/>
    <property type="project" value="UniProtKB-EC"/>
</dbReference>
<dbReference type="InterPro" id="IPR013656">
    <property type="entry name" value="PAS_4"/>
</dbReference>
<evidence type="ECO:0000256" key="16">
    <source>
        <dbReference type="SAM" id="MobiDB-lite"/>
    </source>
</evidence>
<dbReference type="InterPro" id="IPR013767">
    <property type="entry name" value="PAS_fold"/>
</dbReference>
<dbReference type="FunFam" id="3.30.565.10:FF:000028">
    <property type="entry name" value="PAS sensor protein"/>
    <property type="match status" value="1"/>
</dbReference>
<dbReference type="EMBL" id="FNHI01000031">
    <property type="protein sequence ID" value="SDN62320.1"/>
    <property type="molecule type" value="Genomic_DNA"/>
</dbReference>
<dbReference type="PANTHER" id="PTHR43156:SF2">
    <property type="entry name" value="STAGE II SPORULATION PROTEIN E"/>
    <property type="match status" value="1"/>
</dbReference>
<dbReference type="Gene3D" id="3.30.450.40">
    <property type="match status" value="1"/>
</dbReference>
<evidence type="ECO:0000256" key="1">
    <source>
        <dbReference type="ARBA" id="ARBA00013081"/>
    </source>
</evidence>
<dbReference type="PROSITE" id="PS50112">
    <property type="entry name" value="PAS"/>
    <property type="match status" value="1"/>
</dbReference>
<dbReference type="GO" id="GO:0005524">
    <property type="term" value="F:ATP binding"/>
    <property type="evidence" value="ECO:0007669"/>
    <property type="project" value="UniProtKB-KW"/>
</dbReference>
<dbReference type="Pfam" id="PF08448">
    <property type="entry name" value="PAS_4"/>
    <property type="match status" value="1"/>
</dbReference>
<dbReference type="NCBIfam" id="TIGR00229">
    <property type="entry name" value="sensory_box"/>
    <property type="match status" value="1"/>
</dbReference>
<dbReference type="InterPro" id="IPR001932">
    <property type="entry name" value="PPM-type_phosphatase-like_dom"/>
</dbReference>
<evidence type="ECO:0000256" key="10">
    <source>
        <dbReference type="ARBA" id="ARBA00022912"/>
    </source>
</evidence>
<evidence type="ECO:0000256" key="7">
    <source>
        <dbReference type="ARBA" id="ARBA00022801"/>
    </source>
</evidence>